<organism evidence="8 9">
    <name type="scientific">Haloferax chudinovii</name>
    <dbReference type="NCBI Taxonomy" id="1109010"/>
    <lineage>
        <taxon>Archaea</taxon>
        <taxon>Methanobacteriati</taxon>
        <taxon>Methanobacteriota</taxon>
        <taxon>Stenosarchaea group</taxon>
        <taxon>Halobacteria</taxon>
        <taxon>Halobacteriales</taxon>
        <taxon>Haloferacaceae</taxon>
        <taxon>Haloferax</taxon>
    </lineage>
</organism>
<protein>
    <submittedName>
        <fullName evidence="8">CobW family GTP-binding protein</fullName>
    </submittedName>
</protein>
<evidence type="ECO:0000256" key="3">
    <source>
        <dbReference type="ARBA" id="ARBA00023186"/>
    </source>
</evidence>
<dbReference type="CDD" id="cd03112">
    <property type="entry name" value="CobW-like"/>
    <property type="match status" value="1"/>
</dbReference>
<evidence type="ECO:0000256" key="1">
    <source>
        <dbReference type="ARBA" id="ARBA00022741"/>
    </source>
</evidence>
<evidence type="ECO:0000313" key="9">
    <source>
        <dbReference type="Proteomes" id="UP001596460"/>
    </source>
</evidence>
<dbReference type="RefSeq" id="WP_390245643.1">
    <property type="nucleotide sequence ID" value="NZ_JBHTAB010000007.1"/>
</dbReference>
<dbReference type="EMBL" id="JBHTAB010000007">
    <property type="protein sequence ID" value="MFC7130422.1"/>
    <property type="molecule type" value="Genomic_DNA"/>
</dbReference>
<comment type="similarity">
    <text evidence="4">Belongs to the SIMIBI class G3E GTPase family. ZNG1 subfamily.</text>
</comment>
<feature type="region of interest" description="Disordered" evidence="6">
    <location>
        <begin position="416"/>
        <end position="453"/>
    </location>
</feature>
<feature type="region of interest" description="Disordered" evidence="6">
    <location>
        <begin position="228"/>
        <end position="290"/>
    </location>
</feature>
<dbReference type="InterPro" id="IPR011629">
    <property type="entry name" value="CobW-like_C"/>
</dbReference>
<gene>
    <name evidence="8" type="ORF">ACFQI8_13605</name>
</gene>
<dbReference type="PANTHER" id="PTHR43603">
    <property type="entry name" value="COBW DOMAIN-CONTAINING PROTEIN DDB_G0274527"/>
    <property type="match status" value="1"/>
</dbReference>
<dbReference type="Gene3D" id="3.30.1220.10">
    <property type="entry name" value="CobW-like, C-terminal domain"/>
    <property type="match status" value="1"/>
</dbReference>
<keyword evidence="9" id="KW-1185">Reference proteome</keyword>
<feature type="domain" description="CobW C-terminal" evidence="7">
    <location>
        <begin position="297"/>
        <end position="410"/>
    </location>
</feature>
<dbReference type="InterPro" id="IPR036627">
    <property type="entry name" value="CobW-likC_sf"/>
</dbReference>
<evidence type="ECO:0000256" key="6">
    <source>
        <dbReference type="SAM" id="MobiDB-lite"/>
    </source>
</evidence>
<dbReference type="AlphaFoldDB" id="A0ABD5XKN7"/>
<keyword evidence="1" id="KW-0547">Nucleotide-binding</keyword>
<dbReference type="InterPro" id="IPR003495">
    <property type="entry name" value="CobW/HypB/UreG_nucleotide-bd"/>
</dbReference>
<evidence type="ECO:0000256" key="2">
    <source>
        <dbReference type="ARBA" id="ARBA00022801"/>
    </source>
</evidence>
<dbReference type="SUPFAM" id="SSF52540">
    <property type="entry name" value="P-loop containing nucleoside triphosphate hydrolases"/>
    <property type="match status" value="1"/>
</dbReference>
<dbReference type="Pfam" id="PF02492">
    <property type="entry name" value="cobW"/>
    <property type="match status" value="1"/>
</dbReference>
<proteinExistence type="inferred from homology"/>
<keyword evidence="2" id="KW-0378">Hydrolase</keyword>
<name>A0ABD5XKN7_9EURY</name>
<keyword evidence="3" id="KW-0143">Chaperone</keyword>
<reference evidence="8 9" key="1">
    <citation type="journal article" date="2019" name="Int. J. Syst. Evol. Microbiol.">
        <title>The Global Catalogue of Microorganisms (GCM) 10K type strain sequencing project: providing services to taxonomists for standard genome sequencing and annotation.</title>
        <authorList>
            <consortium name="The Broad Institute Genomics Platform"/>
            <consortium name="The Broad Institute Genome Sequencing Center for Infectious Disease"/>
            <person name="Wu L."/>
            <person name="Ma J."/>
        </authorList>
    </citation>
    <scope>NUCLEOTIDE SEQUENCE [LARGE SCALE GENOMIC DNA]</scope>
    <source>
        <strain evidence="8 9">DSM 26526</strain>
    </source>
</reference>
<dbReference type="InterPro" id="IPR027417">
    <property type="entry name" value="P-loop_NTPase"/>
</dbReference>
<evidence type="ECO:0000313" key="8">
    <source>
        <dbReference type="EMBL" id="MFC7130422.1"/>
    </source>
</evidence>
<comment type="caution">
    <text evidence="8">The sequence shown here is derived from an EMBL/GenBank/DDBJ whole genome shotgun (WGS) entry which is preliminary data.</text>
</comment>
<feature type="compositionally biased region" description="Basic and acidic residues" evidence="6">
    <location>
        <begin position="244"/>
        <end position="290"/>
    </location>
</feature>
<dbReference type="GO" id="GO:0000166">
    <property type="term" value="F:nucleotide binding"/>
    <property type="evidence" value="ECO:0007669"/>
    <property type="project" value="UniProtKB-KW"/>
</dbReference>
<dbReference type="SMART" id="SM00833">
    <property type="entry name" value="CobW_C"/>
    <property type="match status" value="1"/>
</dbReference>
<dbReference type="Pfam" id="PF07683">
    <property type="entry name" value="CobW_C"/>
    <property type="match status" value="1"/>
</dbReference>
<dbReference type="Proteomes" id="UP001596460">
    <property type="component" value="Unassembled WGS sequence"/>
</dbReference>
<accession>A0ABD5XKN7</accession>
<evidence type="ECO:0000259" key="7">
    <source>
        <dbReference type="SMART" id="SM00833"/>
    </source>
</evidence>
<evidence type="ECO:0000256" key="4">
    <source>
        <dbReference type="ARBA" id="ARBA00034320"/>
    </source>
</evidence>
<dbReference type="GO" id="GO:0016787">
    <property type="term" value="F:hydrolase activity"/>
    <property type="evidence" value="ECO:0007669"/>
    <property type="project" value="UniProtKB-KW"/>
</dbReference>
<sequence>MNAGETIPVTVLGGSLGAGKTTLLNHLLTNAGDRDIAVLVNDMGSVNVDAELVAEESDLAVGDGVTELSNGCICCELQDDLETAVVRLARERSFDHLVVEASGVSEPGPVARLFVTSRAAARYDVAGLATVVDSRLFADTFGGGDPDRTVAEEGDGSVRPLSDLLVEQVESADLVVLNKRDLVSDAELAAVRDAVEALRPGATVVETAHGDVDVDLLLSDLHDPDAPVGWRAALEDGTGGDDGEGGHDHAEHADADRDGRDDHDNHSDHEHDRDDHEHEHDYSDHDETPHAEATYGVTSFVYRRRAPLDPDGAAAVLGDLPGSVVRAKGSLWIAGAEDVHYTYSQAGPSAYVAAAGPWVASRPEFEQDTYRRNHPELDWHDDHGDRRTELVFIGRGMDEGALAAALDAHLLDPGASADAGDYPTDPGAEVALAEPTRERESVPTAGTAPEGGR</sequence>
<dbReference type="PANTHER" id="PTHR43603:SF1">
    <property type="entry name" value="ZINC-REGULATED GTPASE METALLOPROTEIN ACTIVATOR 1"/>
    <property type="match status" value="1"/>
</dbReference>
<dbReference type="SUPFAM" id="SSF90002">
    <property type="entry name" value="Hypothetical protein YjiA, C-terminal domain"/>
    <property type="match status" value="1"/>
</dbReference>
<comment type="catalytic activity">
    <reaction evidence="5">
        <text>GTP + H2O = GDP + phosphate + H(+)</text>
        <dbReference type="Rhea" id="RHEA:19669"/>
        <dbReference type="ChEBI" id="CHEBI:15377"/>
        <dbReference type="ChEBI" id="CHEBI:15378"/>
        <dbReference type="ChEBI" id="CHEBI:37565"/>
        <dbReference type="ChEBI" id="CHEBI:43474"/>
        <dbReference type="ChEBI" id="CHEBI:58189"/>
    </reaction>
    <physiologicalReaction direction="left-to-right" evidence="5">
        <dbReference type="Rhea" id="RHEA:19670"/>
    </physiologicalReaction>
</comment>
<dbReference type="InterPro" id="IPR051927">
    <property type="entry name" value="Zn_Chap_cDPG_Synth"/>
</dbReference>
<dbReference type="Gene3D" id="3.40.50.300">
    <property type="entry name" value="P-loop containing nucleotide triphosphate hydrolases"/>
    <property type="match status" value="1"/>
</dbReference>
<evidence type="ECO:0000256" key="5">
    <source>
        <dbReference type="ARBA" id="ARBA00049117"/>
    </source>
</evidence>